<sequence>MVRMRSRWAIPELNLTGDSVQVRKVPQSWSPRTVAPLVRSRWVSSSTDGGGKDRRLPPALFTAPRRPPQDRRKLVLLLKLPSEVMKQKIVIRVQMNCDRCRSKAMKTAVGNHGIETVSIDGEEKDLLVIIGERVDSVALACSLRKKLHCADIVTVEEVKEKEKEEKPEEDKKDVPLPHPVIYSSHLPAYCVIFDPEP</sequence>
<dbReference type="PANTHER" id="PTHR46932">
    <property type="entry name" value="HEAVY METAL-ASSOCIATED ISOPRENYLATED PLANT PROTEIN 47"/>
    <property type="match status" value="1"/>
</dbReference>
<reference evidence="2" key="1">
    <citation type="submission" date="2022-05" db="EMBL/GenBank/DDBJ databases">
        <title>The Musa troglodytarum L. genome provides insights into the mechanism of non-climacteric behaviour and enrichment of carotenoids.</title>
        <authorList>
            <person name="Wang J."/>
        </authorList>
    </citation>
    <scope>NUCLEOTIDE SEQUENCE</scope>
    <source>
        <tissue evidence="2">Leaf</tissue>
    </source>
</reference>
<dbReference type="PROSITE" id="PS50846">
    <property type="entry name" value="HMA_2"/>
    <property type="match status" value="1"/>
</dbReference>
<evidence type="ECO:0000313" key="2">
    <source>
        <dbReference type="EMBL" id="URE27822.1"/>
    </source>
</evidence>
<feature type="domain" description="HMA" evidence="1">
    <location>
        <begin position="86"/>
        <end position="155"/>
    </location>
</feature>
<evidence type="ECO:0000313" key="3">
    <source>
        <dbReference type="Proteomes" id="UP001055439"/>
    </source>
</evidence>
<dbReference type="InterPro" id="IPR042885">
    <property type="entry name" value="HIPP47/16"/>
</dbReference>
<evidence type="ECO:0000259" key="1">
    <source>
        <dbReference type="PROSITE" id="PS50846"/>
    </source>
</evidence>
<dbReference type="Gene3D" id="3.30.70.100">
    <property type="match status" value="1"/>
</dbReference>
<dbReference type="PANTHER" id="PTHR46932:SF12">
    <property type="entry name" value="HEAVY METAL-ASSOCIATED ISOPRENYLATED PLANT PROTEIN 47"/>
    <property type="match status" value="1"/>
</dbReference>
<proteinExistence type="predicted"/>
<protein>
    <recommendedName>
        <fullName evidence="1">HMA domain-containing protein</fullName>
    </recommendedName>
</protein>
<dbReference type="Proteomes" id="UP001055439">
    <property type="component" value="Chromosome 8"/>
</dbReference>
<dbReference type="OrthoDB" id="692882at2759"/>
<accession>A0A9E7HDB6</accession>
<gene>
    <name evidence="2" type="ORF">MUK42_16023</name>
</gene>
<dbReference type="EMBL" id="CP097510">
    <property type="protein sequence ID" value="URE27822.1"/>
    <property type="molecule type" value="Genomic_DNA"/>
</dbReference>
<keyword evidence="3" id="KW-1185">Reference proteome</keyword>
<dbReference type="AlphaFoldDB" id="A0A9E7HDB6"/>
<dbReference type="GO" id="GO:0046872">
    <property type="term" value="F:metal ion binding"/>
    <property type="evidence" value="ECO:0007669"/>
    <property type="project" value="InterPro"/>
</dbReference>
<feature type="non-terminal residue" evidence="2">
    <location>
        <position position="197"/>
    </location>
</feature>
<organism evidence="2 3">
    <name type="scientific">Musa troglodytarum</name>
    <name type="common">fe'i banana</name>
    <dbReference type="NCBI Taxonomy" id="320322"/>
    <lineage>
        <taxon>Eukaryota</taxon>
        <taxon>Viridiplantae</taxon>
        <taxon>Streptophyta</taxon>
        <taxon>Embryophyta</taxon>
        <taxon>Tracheophyta</taxon>
        <taxon>Spermatophyta</taxon>
        <taxon>Magnoliopsida</taxon>
        <taxon>Liliopsida</taxon>
        <taxon>Zingiberales</taxon>
        <taxon>Musaceae</taxon>
        <taxon>Musa</taxon>
    </lineage>
</organism>
<name>A0A9E7HDB6_9LILI</name>
<dbReference type="InterPro" id="IPR006121">
    <property type="entry name" value="HMA_dom"/>
</dbReference>